<dbReference type="EMBL" id="FNFB01000028">
    <property type="protein sequence ID" value="SDL74740.1"/>
    <property type="molecule type" value="Genomic_DNA"/>
</dbReference>
<protein>
    <submittedName>
        <fullName evidence="3">Uncharacterized protein</fullName>
    </submittedName>
</protein>
<gene>
    <name evidence="3" type="ORF">SAMN05421874_12877</name>
</gene>
<feature type="region of interest" description="Disordered" evidence="2">
    <location>
        <begin position="100"/>
        <end position="133"/>
    </location>
</feature>
<dbReference type="RefSeq" id="WP_090772108.1">
    <property type="nucleotide sequence ID" value="NZ_FNFB01000028.1"/>
</dbReference>
<accession>A0A1G9MKC8</accession>
<evidence type="ECO:0000313" key="3">
    <source>
        <dbReference type="EMBL" id="SDL74740.1"/>
    </source>
</evidence>
<proteinExistence type="predicted"/>
<feature type="coiled-coil region" evidence="1">
    <location>
        <begin position="35"/>
        <end position="62"/>
    </location>
</feature>
<evidence type="ECO:0000256" key="1">
    <source>
        <dbReference type="SAM" id="Coils"/>
    </source>
</evidence>
<keyword evidence="4" id="KW-1185">Reference proteome</keyword>
<reference evidence="3 4" key="1">
    <citation type="submission" date="2016-10" db="EMBL/GenBank/DDBJ databases">
        <authorList>
            <person name="de Groot N.N."/>
        </authorList>
    </citation>
    <scope>NUCLEOTIDE SEQUENCE [LARGE SCALE GENOMIC DNA]</scope>
    <source>
        <strain evidence="3 4">CGMCC 4.5681</strain>
    </source>
</reference>
<sequence length="133" mass="14614">MTSEEQFGISPNDPLGTMFTADTIQMLVGQRNSLLGQAEQVRQRADQEIAGLKQRARQLEALIRYADLNRDPSSSQPSETTECTTCGRTAKWMTGFGWYHDIDGKPEPAGDQCKSEPLATAAQPARLPESSRA</sequence>
<keyword evidence="1" id="KW-0175">Coiled coil</keyword>
<dbReference type="AlphaFoldDB" id="A0A1G9MKC8"/>
<dbReference type="Proteomes" id="UP000198683">
    <property type="component" value="Unassembled WGS sequence"/>
</dbReference>
<dbReference type="STRING" id="683260.SAMN05421874_12877"/>
<evidence type="ECO:0000313" key="4">
    <source>
        <dbReference type="Proteomes" id="UP000198683"/>
    </source>
</evidence>
<name>A0A1G9MKC8_9ACTN</name>
<dbReference type="OrthoDB" id="3537487at2"/>
<evidence type="ECO:0000256" key="2">
    <source>
        <dbReference type="SAM" id="MobiDB-lite"/>
    </source>
</evidence>
<organism evidence="3 4">
    <name type="scientific">Nonomuraea maritima</name>
    <dbReference type="NCBI Taxonomy" id="683260"/>
    <lineage>
        <taxon>Bacteria</taxon>
        <taxon>Bacillati</taxon>
        <taxon>Actinomycetota</taxon>
        <taxon>Actinomycetes</taxon>
        <taxon>Streptosporangiales</taxon>
        <taxon>Streptosporangiaceae</taxon>
        <taxon>Nonomuraea</taxon>
    </lineage>
</organism>